<dbReference type="CDD" id="cd15457">
    <property type="entry name" value="NADAR"/>
    <property type="match status" value="1"/>
</dbReference>
<name>A0A820GWT7_9BILA</name>
<evidence type="ECO:0000313" key="3">
    <source>
        <dbReference type="Proteomes" id="UP000663868"/>
    </source>
</evidence>
<sequence length="55" mass="6224">MFRACMAKFTQHPQLKYILLSTGHRTLVEHTKNDSYWGDGGNGTGQNRLGITLMQ</sequence>
<feature type="domain" description="NADAR" evidence="1">
    <location>
        <begin position="1"/>
        <end position="55"/>
    </location>
</feature>
<proteinExistence type="predicted"/>
<organism evidence="2 3">
    <name type="scientific">Adineta steineri</name>
    <dbReference type="NCBI Taxonomy" id="433720"/>
    <lineage>
        <taxon>Eukaryota</taxon>
        <taxon>Metazoa</taxon>
        <taxon>Spiralia</taxon>
        <taxon>Gnathifera</taxon>
        <taxon>Rotifera</taxon>
        <taxon>Eurotatoria</taxon>
        <taxon>Bdelloidea</taxon>
        <taxon>Adinetida</taxon>
        <taxon>Adinetidae</taxon>
        <taxon>Adineta</taxon>
    </lineage>
</organism>
<comment type="caution">
    <text evidence="2">The sequence shown here is derived from an EMBL/GenBank/DDBJ whole genome shotgun (WGS) entry which is preliminary data.</text>
</comment>
<dbReference type="SUPFAM" id="SSF143990">
    <property type="entry name" value="YbiA-like"/>
    <property type="match status" value="1"/>
</dbReference>
<dbReference type="InterPro" id="IPR037238">
    <property type="entry name" value="YbiA-like_sf"/>
</dbReference>
<evidence type="ECO:0000259" key="1">
    <source>
        <dbReference type="Pfam" id="PF08719"/>
    </source>
</evidence>
<dbReference type="EMBL" id="CAJOBB010013151">
    <property type="protein sequence ID" value="CAF4286504.1"/>
    <property type="molecule type" value="Genomic_DNA"/>
</dbReference>
<dbReference type="Proteomes" id="UP000663868">
    <property type="component" value="Unassembled WGS sequence"/>
</dbReference>
<reference evidence="2" key="1">
    <citation type="submission" date="2021-02" db="EMBL/GenBank/DDBJ databases">
        <authorList>
            <person name="Nowell W R."/>
        </authorList>
    </citation>
    <scope>NUCLEOTIDE SEQUENCE</scope>
</reference>
<dbReference type="AlphaFoldDB" id="A0A820GWT7"/>
<dbReference type="Gene3D" id="1.10.357.40">
    <property type="entry name" value="YbiA-like"/>
    <property type="match status" value="1"/>
</dbReference>
<accession>A0A820GWT7</accession>
<feature type="non-terminal residue" evidence="2">
    <location>
        <position position="55"/>
    </location>
</feature>
<dbReference type="Pfam" id="PF08719">
    <property type="entry name" value="NADAR"/>
    <property type="match status" value="1"/>
</dbReference>
<dbReference type="InterPro" id="IPR012816">
    <property type="entry name" value="NADAR"/>
</dbReference>
<evidence type="ECO:0000313" key="2">
    <source>
        <dbReference type="EMBL" id="CAF4286504.1"/>
    </source>
</evidence>
<gene>
    <name evidence="2" type="ORF">KXQ929_LOCUS44742</name>
</gene>
<protein>
    <recommendedName>
        <fullName evidence="1">NADAR domain-containing protein</fullName>
    </recommendedName>
</protein>